<dbReference type="OrthoDB" id="2638860at2759"/>
<sequence length="309" mass="34785">MADATLQEALEALEQAAPIVRAGQYLTLSGVSLLLYDYSLTIHQEVELIWKAPKSHISFIFLANRYIVPLMLAVDIYGLVAMRVHALFGGGKRIKLLLWSSWVVYVILTMILLGIALWHGQATLTVEPYFNTCYEEISSMLWTVWLPSLLLESLLFTLTTLKAIREAKNNVYHPITSILYRDGILYFLTFSMSTLFCMFVWMVGTNESVGLAKYWATAVVNVAGSRLVLSLKANARAFQTSRSRTRVTVGQSSSFLIGSMWTFNDPQFRDSGCGMSDDYLLDCDGGKLYELPQLGTVYPEEVQTHWEAI</sequence>
<feature type="transmembrane region" description="Helical" evidence="1">
    <location>
        <begin position="184"/>
        <end position="202"/>
    </location>
</feature>
<feature type="transmembrane region" description="Helical" evidence="1">
    <location>
        <begin position="96"/>
        <end position="120"/>
    </location>
</feature>
<accession>A0A9Q5NBJ9</accession>
<dbReference type="InterPro" id="IPR045340">
    <property type="entry name" value="DUF6533"/>
</dbReference>
<dbReference type="Pfam" id="PF20151">
    <property type="entry name" value="DUF6533"/>
    <property type="match status" value="1"/>
</dbReference>
<organism evidence="3 4">
    <name type="scientific">Sanghuangporus baumii</name>
    <name type="common">Phellinus baumii</name>
    <dbReference type="NCBI Taxonomy" id="108892"/>
    <lineage>
        <taxon>Eukaryota</taxon>
        <taxon>Fungi</taxon>
        <taxon>Dikarya</taxon>
        <taxon>Basidiomycota</taxon>
        <taxon>Agaricomycotina</taxon>
        <taxon>Agaricomycetes</taxon>
        <taxon>Hymenochaetales</taxon>
        <taxon>Hymenochaetaceae</taxon>
        <taxon>Sanghuangporus</taxon>
    </lineage>
</organism>
<feature type="domain" description="DUF6533" evidence="2">
    <location>
        <begin position="25"/>
        <end position="70"/>
    </location>
</feature>
<dbReference type="EMBL" id="LNZH02000072">
    <property type="protein sequence ID" value="OCB91683.1"/>
    <property type="molecule type" value="Genomic_DNA"/>
</dbReference>
<protein>
    <recommendedName>
        <fullName evidence="2">DUF6533 domain-containing protein</fullName>
    </recommendedName>
</protein>
<evidence type="ECO:0000256" key="1">
    <source>
        <dbReference type="SAM" id="Phobius"/>
    </source>
</evidence>
<reference evidence="3" key="1">
    <citation type="submission" date="2016-06" db="EMBL/GenBank/DDBJ databases">
        <title>Draft Genome sequence of the fungus Inonotus baumii.</title>
        <authorList>
            <person name="Zhu H."/>
            <person name="Lin W."/>
        </authorList>
    </citation>
    <scope>NUCLEOTIDE SEQUENCE</scope>
    <source>
        <strain evidence="3">821</strain>
    </source>
</reference>
<keyword evidence="1" id="KW-1133">Transmembrane helix</keyword>
<keyword evidence="1" id="KW-0812">Transmembrane</keyword>
<evidence type="ECO:0000313" key="3">
    <source>
        <dbReference type="EMBL" id="OCB91683.1"/>
    </source>
</evidence>
<evidence type="ECO:0000313" key="4">
    <source>
        <dbReference type="Proteomes" id="UP000757232"/>
    </source>
</evidence>
<gene>
    <name evidence="3" type="ORF">A7U60_g1034</name>
</gene>
<comment type="caution">
    <text evidence="3">The sequence shown here is derived from an EMBL/GenBank/DDBJ whole genome shotgun (WGS) entry which is preliminary data.</text>
</comment>
<keyword evidence="1" id="KW-0472">Membrane</keyword>
<keyword evidence="4" id="KW-1185">Reference proteome</keyword>
<name>A0A9Q5NBJ9_SANBA</name>
<dbReference type="Proteomes" id="UP000757232">
    <property type="component" value="Unassembled WGS sequence"/>
</dbReference>
<feature type="transmembrane region" description="Helical" evidence="1">
    <location>
        <begin position="140"/>
        <end position="164"/>
    </location>
</feature>
<feature type="transmembrane region" description="Helical" evidence="1">
    <location>
        <begin position="66"/>
        <end position="84"/>
    </location>
</feature>
<proteinExistence type="predicted"/>
<evidence type="ECO:0000259" key="2">
    <source>
        <dbReference type="Pfam" id="PF20151"/>
    </source>
</evidence>
<dbReference type="AlphaFoldDB" id="A0A9Q5NBJ9"/>